<evidence type="ECO:0000313" key="3">
    <source>
        <dbReference type="Proteomes" id="UP001497516"/>
    </source>
</evidence>
<reference evidence="2 3" key="1">
    <citation type="submission" date="2024-04" db="EMBL/GenBank/DDBJ databases">
        <authorList>
            <person name="Fracassetti M."/>
        </authorList>
    </citation>
    <scope>NUCLEOTIDE SEQUENCE [LARGE SCALE GENOMIC DNA]</scope>
</reference>
<name>A0AAV2DC37_9ROSI</name>
<keyword evidence="3" id="KW-1185">Reference proteome</keyword>
<dbReference type="Pfam" id="PF13456">
    <property type="entry name" value="RVT_3"/>
    <property type="match status" value="1"/>
</dbReference>
<protein>
    <recommendedName>
        <fullName evidence="1">RNase H type-1 domain-containing protein</fullName>
    </recommendedName>
</protein>
<feature type="domain" description="RNase H type-1" evidence="1">
    <location>
        <begin position="109"/>
        <end position="164"/>
    </location>
</feature>
<evidence type="ECO:0000259" key="1">
    <source>
        <dbReference type="Pfam" id="PF13456"/>
    </source>
</evidence>
<dbReference type="SUPFAM" id="SSF53098">
    <property type="entry name" value="Ribonuclease H-like"/>
    <property type="match status" value="1"/>
</dbReference>
<accession>A0AAV2DC37</accession>
<dbReference type="AlphaFoldDB" id="A0AAV2DC37"/>
<dbReference type="InterPro" id="IPR036397">
    <property type="entry name" value="RNaseH_sf"/>
</dbReference>
<dbReference type="InterPro" id="IPR012337">
    <property type="entry name" value="RNaseH-like_sf"/>
</dbReference>
<sequence>MHLFPSLPTPPPLVSILDWLSSIHYSQPGETTPKVIYLLWQIWKTRNEKVFRASSPWPPATCSKAINDFTAWNSCPKVPRQLPPPPNQPRAIRSHLLPPPSNPNLVIHCDGLFLHDSQKATYGIVVFDSHGDICDGKADTILCSSPIEAEAKALLEAVRYAQDKATPCLIRWTVFP</sequence>
<evidence type="ECO:0000313" key="2">
    <source>
        <dbReference type="EMBL" id="CAL1371095.1"/>
    </source>
</evidence>
<gene>
    <name evidence="2" type="ORF">LTRI10_LOCUS13177</name>
</gene>
<dbReference type="InterPro" id="IPR052929">
    <property type="entry name" value="RNase_H-like_EbsB-rel"/>
</dbReference>
<dbReference type="Gene3D" id="3.30.420.10">
    <property type="entry name" value="Ribonuclease H-like superfamily/Ribonuclease H"/>
    <property type="match status" value="1"/>
</dbReference>
<dbReference type="InterPro" id="IPR002156">
    <property type="entry name" value="RNaseH_domain"/>
</dbReference>
<dbReference type="PANTHER" id="PTHR47074:SF11">
    <property type="entry name" value="REVERSE TRANSCRIPTASE-LIKE PROTEIN"/>
    <property type="match status" value="1"/>
</dbReference>
<dbReference type="EMBL" id="OZ034815">
    <property type="protein sequence ID" value="CAL1371095.1"/>
    <property type="molecule type" value="Genomic_DNA"/>
</dbReference>
<dbReference type="GO" id="GO:0003676">
    <property type="term" value="F:nucleic acid binding"/>
    <property type="evidence" value="ECO:0007669"/>
    <property type="project" value="InterPro"/>
</dbReference>
<dbReference type="GO" id="GO:0004523">
    <property type="term" value="F:RNA-DNA hybrid ribonuclease activity"/>
    <property type="evidence" value="ECO:0007669"/>
    <property type="project" value="InterPro"/>
</dbReference>
<dbReference type="Proteomes" id="UP001497516">
    <property type="component" value="Chromosome 2"/>
</dbReference>
<proteinExistence type="predicted"/>
<dbReference type="PANTHER" id="PTHR47074">
    <property type="entry name" value="BNAC02G40300D PROTEIN"/>
    <property type="match status" value="1"/>
</dbReference>
<organism evidence="2 3">
    <name type="scientific">Linum trigynum</name>
    <dbReference type="NCBI Taxonomy" id="586398"/>
    <lineage>
        <taxon>Eukaryota</taxon>
        <taxon>Viridiplantae</taxon>
        <taxon>Streptophyta</taxon>
        <taxon>Embryophyta</taxon>
        <taxon>Tracheophyta</taxon>
        <taxon>Spermatophyta</taxon>
        <taxon>Magnoliopsida</taxon>
        <taxon>eudicotyledons</taxon>
        <taxon>Gunneridae</taxon>
        <taxon>Pentapetalae</taxon>
        <taxon>rosids</taxon>
        <taxon>fabids</taxon>
        <taxon>Malpighiales</taxon>
        <taxon>Linaceae</taxon>
        <taxon>Linum</taxon>
    </lineage>
</organism>